<proteinExistence type="predicted"/>
<dbReference type="RefSeq" id="WP_002704726.1">
    <property type="nucleotide sequence ID" value="NZ_AAWS01000068.1"/>
</dbReference>
<gene>
    <name evidence="2" type="ORF">M23134_06471</name>
</gene>
<keyword evidence="3" id="KW-1185">Reference proteome</keyword>
<comment type="caution">
    <text evidence="2">The sequence shown here is derived from an EMBL/GenBank/DDBJ whole genome shotgun (WGS) entry which is preliminary data.</text>
</comment>
<feature type="signal peptide" evidence="1">
    <location>
        <begin position="1"/>
        <end position="22"/>
    </location>
</feature>
<feature type="chain" id="PRO_5002642549" description="KWG" evidence="1">
    <location>
        <begin position="23"/>
        <end position="148"/>
    </location>
</feature>
<dbReference type="Proteomes" id="UP000004095">
    <property type="component" value="Unassembled WGS sequence"/>
</dbReference>
<evidence type="ECO:0000256" key="1">
    <source>
        <dbReference type="SAM" id="SignalP"/>
    </source>
</evidence>
<sequence length="148" mass="16907">MRTHFFIILLCFLCTLDHTSLAQKATTFQNAQGKWGYKDKNGKVKIPAKYDYIRVASLKNSKRLIVIKDKKYALYTTDGNGITGFTYQMISVPNPDSQLILAKKSELYGYINSQGKTVLPFKYSNASNFKDGKANVWLNRRLFMIDTS</sequence>
<organism evidence="2 3">
    <name type="scientific">Microscilla marina ATCC 23134</name>
    <dbReference type="NCBI Taxonomy" id="313606"/>
    <lineage>
        <taxon>Bacteria</taxon>
        <taxon>Pseudomonadati</taxon>
        <taxon>Bacteroidota</taxon>
        <taxon>Cytophagia</taxon>
        <taxon>Cytophagales</taxon>
        <taxon>Microscillaceae</taxon>
        <taxon>Microscilla</taxon>
    </lineage>
</organism>
<name>A1ZYR0_MICM2</name>
<evidence type="ECO:0008006" key="4">
    <source>
        <dbReference type="Google" id="ProtNLM"/>
    </source>
</evidence>
<dbReference type="SUPFAM" id="SSF69360">
    <property type="entry name" value="Cell wall binding repeat"/>
    <property type="match status" value="1"/>
</dbReference>
<protein>
    <recommendedName>
        <fullName evidence="4">KWG</fullName>
    </recommendedName>
</protein>
<dbReference type="AlphaFoldDB" id="A1ZYR0"/>
<accession>A1ZYR0</accession>
<reference evidence="2 3" key="1">
    <citation type="submission" date="2007-01" db="EMBL/GenBank/DDBJ databases">
        <authorList>
            <person name="Haygood M."/>
            <person name="Podell S."/>
            <person name="Anderson C."/>
            <person name="Hopkinson B."/>
            <person name="Roe K."/>
            <person name="Barbeau K."/>
            <person name="Gaasterland T."/>
            <person name="Ferriera S."/>
            <person name="Johnson J."/>
            <person name="Kravitz S."/>
            <person name="Beeson K."/>
            <person name="Sutton G."/>
            <person name="Rogers Y.-H."/>
            <person name="Friedman R."/>
            <person name="Frazier M."/>
            <person name="Venter J.C."/>
        </authorList>
    </citation>
    <scope>NUCLEOTIDE SEQUENCE [LARGE SCALE GENOMIC DNA]</scope>
    <source>
        <strain evidence="2 3">ATCC 23134</strain>
    </source>
</reference>
<dbReference type="PANTHER" id="PTHR37841:SF1">
    <property type="entry name" value="DUF3298 DOMAIN-CONTAINING PROTEIN"/>
    <property type="match status" value="1"/>
</dbReference>
<dbReference type="PANTHER" id="PTHR37841">
    <property type="entry name" value="GLR2918 PROTEIN"/>
    <property type="match status" value="1"/>
</dbReference>
<evidence type="ECO:0000313" key="3">
    <source>
        <dbReference type="Proteomes" id="UP000004095"/>
    </source>
</evidence>
<dbReference type="Pfam" id="PF14903">
    <property type="entry name" value="WG_beta_rep"/>
    <property type="match status" value="2"/>
</dbReference>
<dbReference type="eggNOG" id="ENOG502ZSJK">
    <property type="taxonomic scope" value="Bacteria"/>
</dbReference>
<dbReference type="EMBL" id="AAWS01000068">
    <property type="protein sequence ID" value="EAY24484.1"/>
    <property type="molecule type" value="Genomic_DNA"/>
</dbReference>
<evidence type="ECO:0000313" key="2">
    <source>
        <dbReference type="EMBL" id="EAY24484.1"/>
    </source>
</evidence>
<keyword evidence="1" id="KW-0732">Signal</keyword>
<dbReference type="OrthoDB" id="2485468at2"/>
<dbReference type="InterPro" id="IPR032774">
    <property type="entry name" value="WG_beta_rep"/>
</dbReference>